<feature type="region of interest" description="Disordered" evidence="1">
    <location>
        <begin position="45"/>
        <end position="110"/>
    </location>
</feature>
<feature type="region of interest" description="Disordered" evidence="1">
    <location>
        <begin position="1"/>
        <end position="29"/>
    </location>
</feature>
<dbReference type="KEGG" id="lbc:LACBIDRAFT_324910"/>
<accession>B0D3F7</accession>
<dbReference type="HOGENOM" id="CLU_1643996_0_0_1"/>
<dbReference type="EMBL" id="DS547096">
    <property type="protein sequence ID" value="EDR10911.1"/>
    <property type="molecule type" value="Genomic_DNA"/>
</dbReference>
<dbReference type="InParanoid" id="B0D3F7"/>
<dbReference type="GeneID" id="6073809"/>
<dbReference type="RefSeq" id="XP_001878212.1">
    <property type="nucleotide sequence ID" value="XM_001878177.1"/>
</dbReference>
<evidence type="ECO:0000313" key="2">
    <source>
        <dbReference type="EMBL" id="EDR10911.1"/>
    </source>
</evidence>
<evidence type="ECO:0000256" key="1">
    <source>
        <dbReference type="SAM" id="MobiDB-lite"/>
    </source>
</evidence>
<dbReference type="AlphaFoldDB" id="B0D3F7"/>
<organism evidence="3">
    <name type="scientific">Laccaria bicolor (strain S238N-H82 / ATCC MYA-4686)</name>
    <name type="common">Bicoloured deceiver</name>
    <name type="synonym">Laccaria laccata var. bicolor</name>
    <dbReference type="NCBI Taxonomy" id="486041"/>
    <lineage>
        <taxon>Eukaryota</taxon>
        <taxon>Fungi</taxon>
        <taxon>Dikarya</taxon>
        <taxon>Basidiomycota</taxon>
        <taxon>Agaricomycotina</taxon>
        <taxon>Agaricomycetes</taxon>
        <taxon>Agaricomycetidae</taxon>
        <taxon>Agaricales</taxon>
        <taxon>Agaricineae</taxon>
        <taxon>Hydnangiaceae</taxon>
        <taxon>Laccaria</taxon>
    </lineage>
</organism>
<reference evidence="2 3" key="1">
    <citation type="journal article" date="2008" name="Nature">
        <title>The genome of Laccaria bicolor provides insights into mycorrhizal symbiosis.</title>
        <authorList>
            <person name="Martin F."/>
            <person name="Aerts A."/>
            <person name="Ahren D."/>
            <person name="Brun A."/>
            <person name="Danchin E.G.J."/>
            <person name="Duchaussoy F."/>
            <person name="Gibon J."/>
            <person name="Kohler A."/>
            <person name="Lindquist E."/>
            <person name="Pereda V."/>
            <person name="Salamov A."/>
            <person name="Shapiro H.J."/>
            <person name="Wuyts J."/>
            <person name="Blaudez D."/>
            <person name="Buee M."/>
            <person name="Brokstein P."/>
            <person name="Canbaeck B."/>
            <person name="Cohen D."/>
            <person name="Courty P.E."/>
            <person name="Coutinho P.M."/>
            <person name="Delaruelle C."/>
            <person name="Detter J.C."/>
            <person name="Deveau A."/>
            <person name="DiFazio S."/>
            <person name="Duplessis S."/>
            <person name="Fraissinet-Tachet L."/>
            <person name="Lucic E."/>
            <person name="Frey-Klett P."/>
            <person name="Fourrey C."/>
            <person name="Feussner I."/>
            <person name="Gay G."/>
            <person name="Grimwood J."/>
            <person name="Hoegger P.J."/>
            <person name="Jain P."/>
            <person name="Kilaru S."/>
            <person name="Labbe J."/>
            <person name="Lin Y.C."/>
            <person name="Legue V."/>
            <person name="Le Tacon F."/>
            <person name="Marmeisse R."/>
            <person name="Melayah D."/>
            <person name="Montanini B."/>
            <person name="Muratet M."/>
            <person name="Nehls U."/>
            <person name="Niculita-Hirzel H."/>
            <person name="Oudot-Le Secq M.P."/>
            <person name="Peter M."/>
            <person name="Quesneville H."/>
            <person name="Rajashekar B."/>
            <person name="Reich M."/>
            <person name="Rouhier N."/>
            <person name="Schmutz J."/>
            <person name="Yin T."/>
            <person name="Chalot M."/>
            <person name="Henrissat B."/>
            <person name="Kuees U."/>
            <person name="Lucas S."/>
            <person name="Van de Peer Y."/>
            <person name="Podila G.K."/>
            <person name="Polle A."/>
            <person name="Pukkila P.J."/>
            <person name="Richardson P.M."/>
            <person name="Rouze P."/>
            <person name="Sanders I.R."/>
            <person name="Stajich J.E."/>
            <person name="Tunlid A."/>
            <person name="Tuskan G."/>
            <person name="Grigoriev I.V."/>
        </authorList>
    </citation>
    <scope>NUCLEOTIDE SEQUENCE [LARGE SCALE GENOMIC DNA]</scope>
    <source>
        <strain evidence="3">S238N-H82 / ATCC MYA-4686</strain>
    </source>
</reference>
<dbReference type="Proteomes" id="UP000001194">
    <property type="component" value="Unassembled WGS sequence"/>
</dbReference>
<sequence>MTDSDSQPGHVEKLGKHPPTCLGAPGKSEGISRFGQELTLVMENSIGNPQPSFSHHPIGRFAYTSNSPSQTSRGGCFIRQLIDRPPTISSLPQRKHGRPKGSAKTKPVTINQWRPQRQMRMLFVAVVIVTNDGGHGHVTPPQQQSTTDNHERSQHDNTTTQQPRQNKSTRRDTTITKQARSTSPIPFSMIISLNYS</sequence>
<keyword evidence="3" id="KW-1185">Reference proteome</keyword>
<evidence type="ECO:0000313" key="3">
    <source>
        <dbReference type="Proteomes" id="UP000001194"/>
    </source>
</evidence>
<proteinExistence type="predicted"/>
<feature type="compositionally biased region" description="Polar residues" evidence="1">
    <location>
        <begin position="63"/>
        <end position="73"/>
    </location>
</feature>
<feature type="compositionally biased region" description="Polar residues" evidence="1">
    <location>
        <begin position="156"/>
        <end position="166"/>
    </location>
</feature>
<name>B0D3F7_LACBS</name>
<feature type="region of interest" description="Disordered" evidence="1">
    <location>
        <begin position="133"/>
        <end position="182"/>
    </location>
</feature>
<gene>
    <name evidence="2" type="ORF">LACBIDRAFT_324910</name>
</gene>
<feature type="compositionally biased region" description="Basic residues" evidence="1">
    <location>
        <begin position="93"/>
        <end position="103"/>
    </location>
</feature>
<protein>
    <submittedName>
        <fullName evidence="2">Predicted protein</fullName>
    </submittedName>
</protein>